<dbReference type="Pfam" id="PF07927">
    <property type="entry name" value="HicA_toxin"/>
    <property type="match status" value="1"/>
</dbReference>
<evidence type="ECO:0000313" key="1">
    <source>
        <dbReference type="EMBL" id="MBV6341718.1"/>
    </source>
</evidence>
<accession>A0ABS6S011</accession>
<reference evidence="1 2" key="1">
    <citation type="journal article" date="2020" name="J Geophys Res Biogeosci">
        <title>Magnetotaxis as an Adaptation to Enable Bacterial Shuttling of Microbial Sulfur and Sulfur Cycling Across Aquatic Oxic#Anoxic Interfaces.</title>
        <authorList>
            <person name="Li J."/>
            <person name="Liu P."/>
            <person name="Wang J."/>
            <person name="Roberts A.P."/>
            <person name="Pan Y."/>
        </authorList>
    </citation>
    <scope>NUCLEOTIDE SEQUENCE [LARGE SCALE GENOMIC DNA]</scope>
    <source>
        <strain evidence="1 2">MYR-1_YQ</strain>
    </source>
</reference>
<name>A0ABS6S011_9BACT</name>
<dbReference type="PANTHER" id="PTHR34873">
    <property type="entry name" value="SSR1766 PROTEIN"/>
    <property type="match status" value="1"/>
</dbReference>
<dbReference type="RefSeq" id="WP_218252348.1">
    <property type="nucleotide sequence ID" value="NZ_JABXWD010000142.1"/>
</dbReference>
<gene>
    <name evidence="1" type="ORF">HWQ67_08980</name>
</gene>
<evidence type="ECO:0000313" key="2">
    <source>
        <dbReference type="Proteomes" id="UP001196980"/>
    </source>
</evidence>
<protein>
    <submittedName>
        <fullName evidence="1">Type II toxin-antitoxin system HicA family toxin</fullName>
    </submittedName>
</protein>
<keyword evidence="2" id="KW-1185">Reference proteome</keyword>
<dbReference type="InterPro" id="IPR012933">
    <property type="entry name" value="HicA_mRNA_interferase"/>
</dbReference>
<organism evidence="1 2">
    <name type="scientific">Candidatus Magnetobacterium casense</name>
    <dbReference type="NCBI Taxonomy" id="1455061"/>
    <lineage>
        <taxon>Bacteria</taxon>
        <taxon>Pseudomonadati</taxon>
        <taxon>Nitrospirota</taxon>
        <taxon>Thermodesulfovibrionia</taxon>
        <taxon>Thermodesulfovibrionales</taxon>
        <taxon>Candidatus Magnetobacteriaceae</taxon>
        <taxon>Candidatus Magnetobacterium</taxon>
    </lineage>
</organism>
<dbReference type="Proteomes" id="UP001196980">
    <property type="component" value="Unassembled WGS sequence"/>
</dbReference>
<dbReference type="PANTHER" id="PTHR34873:SF3">
    <property type="entry name" value="ADDICTION MODULE TOXIN, HICA FAMILY"/>
    <property type="match status" value="1"/>
</dbReference>
<comment type="caution">
    <text evidence="1">The sequence shown here is derived from an EMBL/GenBank/DDBJ whole genome shotgun (WGS) entry which is preliminary data.</text>
</comment>
<dbReference type="EMBL" id="JABXWD010000142">
    <property type="protein sequence ID" value="MBV6341718.1"/>
    <property type="molecule type" value="Genomic_DNA"/>
</dbReference>
<sequence>MGKAPPLSGKEICRVLEREGFKSVRHTGSHKIYQKLTEDGTITIPVPIHSNRPLKKGTLSNILKMAGITSEHLLFIVSLLFQ</sequence>
<proteinExistence type="predicted"/>